<name>A0AAW2HNS9_9NEOP</name>
<protein>
    <submittedName>
        <fullName evidence="1">Uncharacterized protein</fullName>
    </submittedName>
</protein>
<sequence length="85" mass="9961">MDETKEIQQTILKELGSGPIEEDVIILYENENKEDLDPKMWKGKRIVEMKKPPPKIFSDNLLESSTEYKSDRTDVIEVPHPLEYK</sequence>
<organism evidence="1">
    <name type="scientific">Menopon gallinae</name>
    <name type="common">poultry shaft louse</name>
    <dbReference type="NCBI Taxonomy" id="328185"/>
    <lineage>
        <taxon>Eukaryota</taxon>
        <taxon>Metazoa</taxon>
        <taxon>Ecdysozoa</taxon>
        <taxon>Arthropoda</taxon>
        <taxon>Hexapoda</taxon>
        <taxon>Insecta</taxon>
        <taxon>Pterygota</taxon>
        <taxon>Neoptera</taxon>
        <taxon>Paraneoptera</taxon>
        <taxon>Psocodea</taxon>
        <taxon>Troctomorpha</taxon>
        <taxon>Phthiraptera</taxon>
        <taxon>Amblycera</taxon>
        <taxon>Menoponidae</taxon>
        <taxon>Menopon</taxon>
    </lineage>
</organism>
<dbReference type="EMBL" id="JARGDH010000004">
    <property type="protein sequence ID" value="KAL0271105.1"/>
    <property type="molecule type" value="Genomic_DNA"/>
</dbReference>
<gene>
    <name evidence="1" type="ORF">PYX00_008313</name>
</gene>
<dbReference type="AlphaFoldDB" id="A0AAW2HNS9"/>
<evidence type="ECO:0000313" key="1">
    <source>
        <dbReference type="EMBL" id="KAL0271105.1"/>
    </source>
</evidence>
<reference evidence="1" key="1">
    <citation type="journal article" date="2024" name="Gigascience">
        <title>Chromosome-level genome of the poultry shaft louse Menopon gallinae provides insight into the host-switching and adaptive evolution of parasitic lice.</title>
        <authorList>
            <person name="Xu Y."/>
            <person name="Ma L."/>
            <person name="Liu S."/>
            <person name="Liang Y."/>
            <person name="Liu Q."/>
            <person name="He Z."/>
            <person name="Tian L."/>
            <person name="Duan Y."/>
            <person name="Cai W."/>
            <person name="Li H."/>
            <person name="Song F."/>
        </authorList>
    </citation>
    <scope>NUCLEOTIDE SEQUENCE</scope>
    <source>
        <strain evidence="1">Cailab_2023a</strain>
    </source>
</reference>
<accession>A0AAW2HNS9</accession>
<comment type="caution">
    <text evidence="1">The sequence shown here is derived from an EMBL/GenBank/DDBJ whole genome shotgun (WGS) entry which is preliminary data.</text>
</comment>
<proteinExistence type="predicted"/>